<comment type="catalytic activity">
    <reaction evidence="1">
        <text>ATP + protein L-histidine = ADP + protein N-phospho-L-histidine.</text>
        <dbReference type="EC" id="2.7.13.3"/>
    </reaction>
</comment>
<evidence type="ECO:0000256" key="10">
    <source>
        <dbReference type="ARBA" id="ARBA00022840"/>
    </source>
</evidence>
<proteinExistence type="predicted"/>
<dbReference type="Proteomes" id="UP001056455">
    <property type="component" value="Chromosome"/>
</dbReference>
<dbReference type="InterPro" id="IPR003594">
    <property type="entry name" value="HATPase_dom"/>
</dbReference>
<dbReference type="PANTHER" id="PTHR43547:SF2">
    <property type="entry name" value="HYBRID SIGNAL TRANSDUCTION HISTIDINE KINASE C"/>
    <property type="match status" value="1"/>
</dbReference>
<evidence type="ECO:0000256" key="8">
    <source>
        <dbReference type="ARBA" id="ARBA00022741"/>
    </source>
</evidence>
<dbReference type="Pfam" id="PF00512">
    <property type="entry name" value="HisKA"/>
    <property type="match status" value="1"/>
</dbReference>
<evidence type="ECO:0000313" key="19">
    <source>
        <dbReference type="EMBL" id="USQ78719.1"/>
    </source>
</evidence>
<evidence type="ECO:0000256" key="16">
    <source>
        <dbReference type="SAM" id="Phobius"/>
    </source>
</evidence>
<dbReference type="InterPro" id="IPR003660">
    <property type="entry name" value="HAMP_dom"/>
</dbReference>
<name>A0ABY4YPU4_9MICO</name>
<keyword evidence="13 16" id="KW-0472">Membrane</keyword>
<evidence type="ECO:0000256" key="13">
    <source>
        <dbReference type="ARBA" id="ARBA00023136"/>
    </source>
</evidence>
<evidence type="ECO:0000256" key="2">
    <source>
        <dbReference type="ARBA" id="ARBA00004651"/>
    </source>
</evidence>
<evidence type="ECO:0000256" key="5">
    <source>
        <dbReference type="ARBA" id="ARBA00022553"/>
    </source>
</evidence>
<dbReference type="InterPro" id="IPR036890">
    <property type="entry name" value="HATPase_C_sf"/>
</dbReference>
<dbReference type="SMART" id="SM00387">
    <property type="entry name" value="HATPase_c"/>
    <property type="match status" value="1"/>
</dbReference>
<dbReference type="InterPro" id="IPR003661">
    <property type="entry name" value="HisK_dim/P_dom"/>
</dbReference>
<keyword evidence="7 16" id="KW-0812">Transmembrane</keyword>
<dbReference type="Gene3D" id="6.10.340.10">
    <property type="match status" value="1"/>
</dbReference>
<dbReference type="PROSITE" id="PS50109">
    <property type="entry name" value="HIS_KIN"/>
    <property type="match status" value="1"/>
</dbReference>
<dbReference type="PANTHER" id="PTHR43547">
    <property type="entry name" value="TWO-COMPONENT HISTIDINE KINASE"/>
    <property type="match status" value="1"/>
</dbReference>
<evidence type="ECO:0000259" key="17">
    <source>
        <dbReference type="PROSITE" id="PS50109"/>
    </source>
</evidence>
<dbReference type="CDD" id="cd00075">
    <property type="entry name" value="HATPase"/>
    <property type="match status" value="1"/>
</dbReference>
<keyword evidence="20" id="KW-1185">Reference proteome</keyword>
<evidence type="ECO:0000256" key="3">
    <source>
        <dbReference type="ARBA" id="ARBA00012438"/>
    </source>
</evidence>
<dbReference type="SUPFAM" id="SSF158472">
    <property type="entry name" value="HAMP domain-like"/>
    <property type="match status" value="1"/>
</dbReference>
<accession>A0ABY4YPU4</accession>
<dbReference type="NCBIfam" id="NF040691">
    <property type="entry name" value="MtrAB_MtrB"/>
    <property type="match status" value="1"/>
</dbReference>
<dbReference type="PRINTS" id="PR00344">
    <property type="entry name" value="BCTRLSENSOR"/>
</dbReference>
<feature type="domain" description="HAMP" evidence="18">
    <location>
        <begin position="222"/>
        <end position="274"/>
    </location>
</feature>
<dbReference type="EC" id="2.7.13.3" evidence="3"/>
<dbReference type="Pfam" id="PF00672">
    <property type="entry name" value="HAMP"/>
    <property type="match status" value="1"/>
</dbReference>
<dbReference type="SUPFAM" id="SSF55874">
    <property type="entry name" value="ATPase domain of HSP90 chaperone/DNA topoisomerase II/histidine kinase"/>
    <property type="match status" value="1"/>
</dbReference>
<dbReference type="InterPro" id="IPR005467">
    <property type="entry name" value="His_kinase_dom"/>
</dbReference>
<evidence type="ECO:0000256" key="9">
    <source>
        <dbReference type="ARBA" id="ARBA00022777"/>
    </source>
</evidence>
<dbReference type="InterPro" id="IPR047669">
    <property type="entry name" value="MtrAB_MtrB"/>
</dbReference>
<evidence type="ECO:0000256" key="12">
    <source>
        <dbReference type="ARBA" id="ARBA00023012"/>
    </source>
</evidence>
<feature type="region of interest" description="Disordered" evidence="15">
    <location>
        <begin position="511"/>
        <end position="543"/>
    </location>
</feature>
<dbReference type="PROSITE" id="PS50885">
    <property type="entry name" value="HAMP"/>
    <property type="match status" value="1"/>
</dbReference>
<protein>
    <recommendedName>
        <fullName evidence="14">Sensor histidine kinase MtrB</fullName>
        <ecNumber evidence="3">2.7.13.3</ecNumber>
    </recommendedName>
</protein>
<dbReference type="Gene3D" id="3.30.565.10">
    <property type="entry name" value="Histidine kinase-like ATPase, C-terminal domain"/>
    <property type="match status" value="1"/>
</dbReference>
<keyword evidence="9 19" id="KW-0418">Kinase</keyword>
<dbReference type="CDD" id="cd06225">
    <property type="entry name" value="HAMP"/>
    <property type="match status" value="1"/>
</dbReference>
<keyword evidence="10" id="KW-0067">ATP-binding</keyword>
<evidence type="ECO:0000256" key="14">
    <source>
        <dbReference type="ARBA" id="ARBA00035305"/>
    </source>
</evidence>
<organism evidence="19 20">
    <name type="scientific">Ornithinimicrobium faecis</name>
    <dbReference type="NCBI Taxonomy" id="2934158"/>
    <lineage>
        <taxon>Bacteria</taxon>
        <taxon>Bacillati</taxon>
        <taxon>Actinomycetota</taxon>
        <taxon>Actinomycetes</taxon>
        <taxon>Micrococcales</taxon>
        <taxon>Ornithinimicrobiaceae</taxon>
        <taxon>Ornithinimicrobium</taxon>
    </lineage>
</organism>
<dbReference type="SMART" id="SM00304">
    <property type="entry name" value="HAMP"/>
    <property type="match status" value="1"/>
</dbReference>
<feature type="domain" description="Histidine kinase" evidence="17">
    <location>
        <begin position="289"/>
        <end position="506"/>
    </location>
</feature>
<evidence type="ECO:0000313" key="20">
    <source>
        <dbReference type="Proteomes" id="UP001056455"/>
    </source>
</evidence>
<dbReference type="SMART" id="SM00388">
    <property type="entry name" value="HisKA"/>
    <property type="match status" value="1"/>
</dbReference>
<evidence type="ECO:0000256" key="4">
    <source>
        <dbReference type="ARBA" id="ARBA00022475"/>
    </source>
</evidence>
<keyword evidence="4" id="KW-1003">Cell membrane</keyword>
<dbReference type="EMBL" id="CP099489">
    <property type="protein sequence ID" value="USQ78719.1"/>
    <property type="molecule type" value="Genomic_DNA"/>
</dbReference>
<keyword evidence="5" id="KW-0597">Phosphoprotein</keyword>
<evidence type="ECO:0000256" key="11">
    <source>
        <dbReference type="ARBA" id="ARBA00022989"/>
    </source>
</evidence>
<evidence type="ECO:0000256" key="6">
    <source>
        <dbReference type="ARBA" id="ARBA00022679"/>
    </source>
</evidence>
<dbReference type="RefSeq" id="WP_252591515.1">
    <property type="nucleotide sequence ID" value="NZ_CP099489.1"/>
</dbReference>
<evidence type="ECO:0000259" key="18">
    <source>
        <dbReference type="PROSITE" id="PS50885"/>
    </source>
</evidence>
<evidence type="ECO:0000256" key="15">
    <source>
        <dbReference type="SAM" id="MobiDB-lite"/>
    </source>
</evidence>
<feature type="transmembrane region" description="Helical" evidence="16">
    <location>
        <begin position="23"/>
        <end position="44"/>
    </location>
</feature>
<evidence type="ECO:0000256" key="1">
    <source>
        <dbReference type="ARBA" id="ARBA00000085"/>
    </source>
</evidence>
<dbReference type="Pfam" id="PF02518">
    <property type="entry name" value="HATPase_c"/>
    <property type="match status" value="1"/>
</dbReference>
<reference evidence="19" key="1">
    <citation type="submission" date="2022-06" db="EMBL/GenBank/DDBJ databases">
        <title>Ornithinimicrobium HY1793.</title>
        <authorList>
            <person name="Huang Y."/>
        </authorList>
    </citation>
    <scope>NUCLEOTIDE SEQUENCE</scope>
    <source>
        <strain evidence="19">HY1793</strain>
    </source>
</reference>
<dbReference type="InterPro" id="IPR036097">
    <property type="entry name" value="HisK_dim/P_sf"/>
</dbReference>
<evidence type="ECO:0000256" key="7">
    <source>
        <dbReference type="ARBA" id="ARBA00022692"/>
    </source>
</evidence>
<dbReference type="InterPro" id="IPR004358">
    <property type="entry name" value="Sig_transdc_His_kin-like_C"/>
</dbReference>
<keyword evidence="12" id="KW-0902">Two-component regulatory system</keyword>
<comment type="subcellular location">
    <subcellularLocation>
        <location evidence="2">Cell membrane</location>
        <topology evidence="2">Multi-pass membrane protein</topology>
    </subcellularLocation>
</comment>
<keyword evidence="8" id="KW-0547">Nucleotide-binding</keyword>
<keyword evidence="6" id="KW-0808">Transferase</keyword>
<dbReference type="GO" id="GO:0016301">
    <property type="term" value="F:kinase activity"/>
    <property type="evidence" value="ECO:0007669"/>
    <property type="project" value="UniProtKB-KW"/>
</dbReference>
<dbReference type="Gene3D" id="1.10.287.130">
    <property type="match status" value="1"/>
</dbReference>
<keyword evidence="11 16" id="KW-1133">Transmembrane helix</keyword>
<gene>
    <name evidence="19" type="primary">mtrB</name>
    <name evidence="19" type="ORF">NF556_13915</name>
</gene>
<dbReference type="SUPFAM" id="SSF47384">
    <property type="entry name" value="Homodimeric domain of signal transducing histidine kinase"/>
    <property type="match status" value="1"/>
</dbReference>
<dbReference type="CDD" id="cd00082">
    <property type="entry name" value="HisKA"/>
    <property type="match status" value="1"/>
</dbReference>
<sequence>MTAPAQGAGGVVAWWRSSLRLRVIVTTMALGTAVTAVIATMLFAQVAEGLVHQAVSAATTDAAQEVRNAQASFDAVDRSDDTSLNATATAIVNAIAPADQSLRRSVLIRSLDNERDARITALASPDLDVDELPPQLAEALRDDPSNQQVMVTDVQLASQDQAVASVIVGSQVDISRAGPHDLFLVYPMAREQATLDLIRQWFALGGLALLALMGAVAWVATSMVARPVGHAARVSQQMAHGHLDERLPVRGSDELDQLAMSFNTMADSIQTQIRQLETLSMLQQRFVSDVSHELRTPLTTIRMAGEVLHASRDDFSGPAARSAELLYEELDRFEELLTELLEISRYDSGAADLEIDRVDLVGVIHQVVDALSALASHTGSDVRLSLPDGKVFIEMDQRRVSRILRNVIANALDHGEGSPVEVCLAQSADAVAVTVRDHGVGLTPEQASMVFDRFWRGDPARNRTTGGTGLGLAISLEDARLHGGHLQVAGRPGHGAAFRLTLPRTRQTALAEEPGPVPLDPQRDTEAPVVTVEPVGAGTEEGT</sequence>